<evidence type="ECO:0000256" key="2">
    <source>
        <dbReference type="RuleBase" id="RU004447"/>
    </source>
</evidence>
<dbReference type="InterPro" id="IPR001431">
    <property type="entry name" value="Pept_M16_Zn_BS"/>
</dbReference>
<feature type="domain" description="Peptidase M16 C-terminal" evidence="4">
    <location>
        <begin position="172"/>
        <end position="344"/>
    </location>
</feature>
<evidence type="ECO:0000313" key="5">
    <source>
        <dbReference type="EMBL" id="GGR11962.1"/>
    </source>
</evidence>
<evidence type="ECO:0000259" key="3">
    <source>
        <dbReference type="Pfam" id="PF00675"/>
    </source>
</evidence>
<dbReference type="PROSITE" id="PS00143">
    <property type="entry name" value="INSULINASE"/>
    <property type="match status" value="1"/>
</dbReference>
<name>A0A918C9H1_9DEIO</name>
<dbReference type="GO" id="GO:0004222">
    <property type="term" value="F:metalloendopeptidase activity"/>
    <property type="evidence" value="ECO:0007669"/>
    <property type="project" value="InterPro"/>
</dbReference>
<comment type="similarity">
    <text evidence="1 2">Belongs to the peptidase M16 family.</text>
</comment>
<dbReference type="EMBL" id="BMQL01000014">
    <property type="protein sequence ID" value="GGR11962.1"/>
    <property type="molecule type" value="Genomic_DNA"/>
</dbReference>
<keyword evidence="5" id="KW-0378">Hydrolase</keyword>
<dbReference type="SUPFAM" id="SSF63411">
    <property type="entry name" value="LuxS/MPP-like metallohydrolase"/>
    <property type="match status" value="2"/>
</dbReference>
<evidence type="ECO:0000256" key="1">
    <source>
        <dbReference type="ARBA" id="ARBA00007261"/>
    </source>
</evidence>
<feature type="domain" description="Peptidase M16 N-terminal" evidence="3">
    <location>
        <begin position="19"/>
        <end position="165"/>
    </location>
</feature>
<proteinExistence type="inferred from homology"/>
<comment type="caution">
    <text evidence="5">The sequence shown here is derived from an EMBL/GenBank/DDBJ whole genome shotgun (WGS) entry which is preliminary data.</text>
</comment>
<sequence>MSGPTLNAPTLHTLSSGLRVLLAPDEQAQTVAMGYFVRTGARDEHRSEMGASHFLEHLMFKGSAEVSSAELNARLDALSGSANAFTSDEATVYHAASLPEQAAELLDTLSVLMRPALRSAETETERGVILEEIAMYADQPESRVFDALRSHYWGEHALGHQVLGTEQTVAALTPEVLRRNFEERYGTLSITLVVCGQFGAATVLAQAERLSADWPRTPFERRLAPHTPTPGLHLLPDAALGRVHVALAMPGIPVGHPLREAAAVLSEIVGGENGRLYWALLDTGLADGADLGHAEYQETGVFEGGFSCDPARAGAALEVFKSTLQDVQRQGVTAAEVRRAARKLAVSTLLRAETPQGQLFGLGMEFLALGRVVEVQEAVERVAGVTPDDVAALLALRPFDLQVTVALGQPDALDGLAQPG</sequence>
<dbReference type="Pfam" id="PF00675">
    <property type="entry name" value="Peptidase_M16"/>
    <property type="match status" value="1"/>
</dbReference>
<dbReference type="InterPro" id="IPR050361">
    <property type="entry name" value="MPP/UQCRC_Complex"/>
</dbReference>
<dbReference type="GO" id="GO:0006508">
    <property type="term" value="P:proteolysis"/>
    <property type="evidence" value="ECO:0007669"/>
    <property type="project" value="UniProtKB-KW"/>
</dbReference>
<evidence type="ECO:0000313" key="6">
    <source>
        <dbReference type="Proteomes" id="UP000603865"/>
    </source>
</evidence>
<reference evidence="5" key="1">
    <citation type="journal article" date="2014" name="Int. J. Syst. Evol. Microbiol.">
        <title>Complete genome sequence of Corynebacterium casei LMG S-19264T (=DSM 44701T), isolated from a smear-ripened cheese.</title>
        <authorList>
            <consortium name="US DOE Joint Genome Institute (JGI-PGF)"/>
            <person name="Walter F."/>
            <person name="Albersmeier A."/>
            <person name="Kalinowski J."/>
            <person name="Ruckert C."/>
        </authorList>
    </citation>
    <scope>NUCLEOTIDE SEQUENCE</scope>
    <source>
        <strain evidence="5">JCM 31311</strain>
    </source>
</reference>
<keyword evidence="5" id="KW-0645">Protease</keyword>
<dbReference type="InterPro" id="IPR011765">
    <property type="entry name" value="Pept_M16_N"/>
</dbReference>
<dbReference type="RefSeq" id="WP_189090948.1">
    <property type="nucleotide sequence ID" value="NZ_BMQL01000014.1"/>
</dbReference>
<dbReference type="PANTHER" id="PTHR11851">
    <property type="entry name" value="METALLOPROTEASE"/>
    <property type="match status" value="1"/>
</dbReference>
<accession>A0A918C9H1</accession>
<dbReference type="Gene3D" id="3.30.830.10">
    <property type="entry name" value="Metalloenzyme, LuxS/M16 peptidase-like"/>
    <property type="match status" value="2"/>
</dbReference>
<dbReference type="AlphaFoldDB" id="A0A918C9H1"/>
<dbReference type="InterPro" id="IPR007863">
    <property type="entry name" value="Peptidase_M16_C"/>
</dbReference>
<organism evidence="5 6">
    <name type="scientific">Deinococcus ruber</name>
    <dbReference type="NCBI Taxonomy" id="1848197"/>
    <lineage>
        <taxon>Bacteria</taxon>
        <taxon>Thermotogati</taxon>
        <taxon>Deinococcota</taxon>
        <taxon>Deinococci</taxon>
        <taxon>Deinococcales</taxon>
        <taxon>Deinococcaceae</taxon>
        <taxon>Deinococcus</taxon>
    </lineage>
</organism>
<evidence type="ECO:0000259" key="4">
    <source>
        <dbReference type="Pfam" id="PF05193"/>
    </source>
</evidence>
<keyword evidence="6" id="KW-1185">Reference proteome</keyword>
<gene>
    <name evidence="5" type="ORF">GCM10008957_26030</name>
</gene>
<dbReference type="Proteomes" id="UP000603865">
    <property type="component" value="Unassembled WGS sequence"/>
</dbReference>
<protein>
    <submittedName>
        <fullName evidence="5">Zinc protease</fullName>
    </submittedName>
</protein>
<reference evidence="5" key="2">
    <citation type="submission" date="2020-09" db="EMBL/GenBank/DDBJ databases">
        <authorList>
            <person name="Sun Q."/>
            <person name="Ohkuma M."/>
        </authorList>
    </citation>
    <scope>NUCLEOTIDE SEQUENCE</scope>
    <source>
        <strain evidence="5">JCM 31311</strain>
    </source>
</reference>
<dbReference type="InterPro" id="IPR011249">
    <property type="entry name" value="Metalloenz_LuxS/M16"/>
</dbReference>
<dbReference type="Pfam" id="PF05193">
    <property type="entry name" value="Peptidase_M16_C"/>
    <property type="match status" value="1"/>
</dbReference>
<dbReference type="PANTHER" id="PTHR11851:SF49">
    <property type="entry name" value="MITOCHONDRIAL-PROCESSING PEPTIDASE SUBUNIT ALPHA"/>
    <property type="match status" value="1"/>
</dbReference>
<dbReference type="GO" id="GO:0046872">
    <property type="term" value="F:metal ion binding"/>
    <property type="evidence" value="ECO:0007669"/>
    <property type="project" value="InterPro"/>
</dbReference>